<keyword evidence="6" id="KW-1185">Reference proteome</keyword>
<evidence type="ECO:0000256" key="1">
    <source>
        <dbReference type="ARBA" id="ARBA00022553"/>
    </source>
</evidence>
<dbReference type="SUPFAM" id="SSF53335">
    <property type="entry name" value="S-adenosyl-L-methionine-dependent methyltransferases"/>
    <property type="match status" value="1"/>
</dbReference>
<protein>
    <submittedName>
        <fullName evidence="5">Methyltransferase domain-containing protein</fullName>
    </submittedName>
</protein>
<keyword evidence="1" id="KW-0597">Phosphoprotein</keyword>
<evidence type="ECO:0000313" key="6">
    <source>
        <dbReference type="Proteomes" id="UP000267469"/>
    </source>
</evidence>
<evidence type="ECO:0000256" key="2">
    <source>
        <dbReference type="ARBA" id="ARBA00022603"/>
    </source>
</evidence>
<dbReference type="Pfam" id="PF05724">
    <property type="entry name" value="TPMT"/>
    <property type="match status" value="1"/>
</dbReference>
<evidence type="ECO:0000256" key="3">
    <source>
        <dbReference type="ARBA" id="ARBA00022679"/>
    </source>
</evidence>
<dbReference type="InterPro" id="IPR029063">
    <property type="entry name" value="SAM-dependent_MTases_sf"/>
</dbReference>
<dbReference type="GO" id="GO:0032259">
    <property type="term" value="P:methylation"/>
    <property type="evidence" value="ECO:0007669"/>
    <property type="project" value="UniProtKB-KW"/>
</dbReference>
<dbReference type="Gene3D" id="3.40.50.150">
    <property type="entry name" value="Vaccinia Virus protein VP39"/>
    <property type="match status" value="1"/>
</dbReference>
<keyword evidence="3 5" id="KW-0808">Transferase</keyword>
<accession>A0A3N0ET41</accession>
<dbReference type="PANTHER" id="PTHR32183">
    <property type="match status" value="1"/>
</dbReference>
<dbReference type="OrthoDB" id="9778208at2"/>
<dbReference type="CDD" id="cd02440">
    <property type="entry name" value="AdoMet_MTases"/>
    <property type="match status" value="1"/>
</dbReference>
<evidence type="ECO:0000313" key="5">
    <source>
        <dbReference type="EMBL" id="RNL91053.1"/>
    </source>
</evidence>
<dbReference type="PANTHER" id="PTHR32183:SF6">
    <property type="entry name" value="CYSTEINE SULFINATE DESULFINASE_CYSTEINE DESULFURASE AND RELATED ENZYMES"/>
    <property type="match status" value="1"/>
</dbReference>
<comment type="caution">
    <text evidence="5">The sequence shown here is derived from an EMBL/GenBank/DDBJ whole genome shotgun (WGS) entry which is preliminary data.</text>
</comment>
<dbReference type="GO" id="GO:0008757">
    <property type="term" value="F:S-adenosylmethionine-dependent methyltransferase activity"/>
    <property type="evidence" value="ECO:0007669"/>
    <property type="project" value="InterPro"/>
</dbReference>
<dbReference type="AlphaFoldDB" id="A0A3N0ET41"/>
<evidence type="ECO:0000256" key="4">
    <source>
        <dbReference type="ARBA" id="ARBA00022691"/>
    </source>
</evidence>
<dbReference type="EMBL" id="RJTM01000028">
    <property type="protein sequence ID" value="RNL91053.1"/>
    <property type="molecule type" value="Genomic_DNA"/>
</dbReference>
<organism evidence="5 6">
    <name type="scientific">Sinomicrobium pectinilyticum</name>
    <dbReference type="NCBI Taxonomy" id="1084421"/>
    <lineage>
        <taxon>Bacteria</taxon>
        <taxon>Pseudomonadati</taxon>
        <taxon>Bacteroidota</taxon>
        <taxon>Flavobacteriia</taxon>
        <taxon>Flavobacteriales</taxon>
        <taxon>Flavobacteriaceae</taxon>
        <taxon>Sinomicrobium</taxon>
    </lineage>
</organism>
<dbReference type="Proteomes" id="UP000267469">
    <property type="component" value="Unassembled WGS sequence"/>
</dbReference>
<reference evidence="5 6" key="1">
    <citation type="submission" date="2018-10" db="EMBL/GenBank/DDBJ databases">
        <title>Sinomicrobium pectinilyticum sp. nov., a pectinase-producing bacterium isolated from alkaline and saline soil, and emended description of the genus Sinomicrobium.</title>
        <authorList>
            <person name="Cheng B."/>
            <person name="Li C."/>
            <person name="Lai Q."/>
            <person name="Du M."/>
            <person name="Shao Z."/>
            <person name="Xu P."/>
            <person name="Yang C."/>
        </authorList>
    </citation>
    <scope>NUCLEOTIDE SEQUENCE [LARGE SCALE GENOMIC DNA]</scope>
    <source>
        <strain evidence="5 6">5DNS001</strain>
    </source>
</reference>
<dbReference type="PROSITE" id="PS51585">
    <property type="entry name" value="SAM_MT_TPMT"/>
    <property type="match status" value="1"/>
</dbReference>
<gene>
    <name evidence="5" type="ORF">ED312_05125</name>
</gene>
<keyword evidence="4" id="KW-0949">S-adenosyl-L-methionine</keyword>
<sequence length="208" mass="24208">MDITTGKYWEDRYHSGSDGWDIGTISAPIKAYVDQLDDKDRKILIPGAGNGHEAEYLFRNGFKNVHVLDFALPPLLRFKERVPDFPETQLIHRDFFDLDMSFDLILEQTFFCAIPPQARREYARKMYQLLHPEGKLAGLLFDFPLTGEGPPFGGDKQEYYDCFSPYFNIVVMEHCYNSIKPREGRELFFILRPKKHKNSPEDQKSFSA</sequence>
<dbReference type="InterPro" id="IPR008854">
    <property type="entry name" value="TPMT"/>
</dbReference>
<proteinExistence type="predicted"/>
<keyword evidence="2 5" id="KW-0489">Methyltransferase</keyword>
<name>A0A3N0ET41_SINP1</name>